<dbReference type="InterPro" id="IPR024072">
    <property type="entry name" value="DHFR-like_dom_sf"/>
</dbReference>
<dbReference type="EMBL" id="JACIFH010000001">
    <property type="protein sequence ID" value="MBB4138504.1"/>
    <property type="molecule type" value="Genomic_DNA"/>
</dbReference>
<dbReference type="GO" id="GO:0009231">
    <property type="term" value="P:riboflavin biosynthetic process"/>
    <property type="evidence" value="ECO:0007669"/>
    <property type="project" value="InterPro"/>
</dbReference>
<dbReference type="PANTHER" id="PTHR38011">
    <property type="entry name" value="DIHYDROFOLATE REDUCTASE FAMILY PROTEIN (AFU_ORTHOLOGUE AFUA_8G06820)"/>
    <property type="match status" value="1"/>
</dbReference>
<reference evidence="5 6" key="1">
    <citation type="submission" date="2020-08" db="EMBL/GenBank/DDBJ databases">
        <title>Sequencing the genomes of 1000 actinobacteria strains.</title>
        <authorList>
            <person name="Klenk H.-P."/>
        </authorList>
    </citation>
    <scope>NUCLEOTIDE SEQUENCE [LARGE SCALE GENOMIC DNA]</scope>
    <source>
        <strain evidence="5 6">DSM 19600</strain>
    </source>
</reference>
<dbReference type="InterPro" id="IPR050765">
    <property type="entry name" value="Riboflavin_Biosynth_HTPR"/>
</dbReference>
<evidence type="ECO:0000256" key="2">
    <source>
        <dbReference type="ARBA" id="ARBA00022857"/>
    </source>
</evidence>
<evidence type="ECO:0000313" key="5">
    <source>
        <dbReference type="EMBL" id="MBB4138504.1"/>
    </source>
</evidence>
<dbReference type="NCBIfam" id="NF010663">
    <property type="entry name" value="PRK14059.1-1"/>
    <property type="match status" value="1"/>
</dbReference>
<sequence>MMPARTGLRAAYALPDRATPRIRMNFVESLDGAVTLAGRSGGLGGQTDRVLMQVLRAMADVVLIGAGTVRAEGYGGIRVAGDDAAWRLENGLSPQPRLAVVSHDLDLDPGHPVFADAESRPLLITHAGAPPGRREELSHVADVVVAGAASVDLIEMRDELARRGMPQILCEGGPHLFGSLLDAGVVDEVCVTLAPRLIGGRAGRIVQGAGEADRHGQLAGVLTDDEGYVFLRYRTR</sequence>
<dbReference type="RefSeq" id="WP_183498285.1">
    <property type="nucleotide sequence ID" value="NZ_BAABCO010000003.1"/>
</dbReference>
<evidence type="ECO:0000313" key="6">
    <source>
        <dbReference type="Proteomes" id="UP000549113"/>
    </source>
</evidence>
<keyword evidence="3" id="KW-0560">Oxidoreductase</keyword>
<protein>
    <submittedName>
        <fullName evidence="5">Riboflavin-specific deaminase-like protein</fullName>
    </submittedName>
</protein>
<dbReference type="AlphaFoldDB" id="A0AA40SLU1"/>
<dbReference type="GO" id="GO:0008703">
    <property type="term" value="F:5-amino-6-(5-phosphoribosylamino)uracil reductase activity"/>
    <property type="evidence" value="ECO:0007669"/>
    <property type="project" value="InterPro"/>
</dbReference>
<name>A0AA40SLU1_9MICO</name>
<keyword evidence="2" id="KW-0521">NADP</keyword>
<keyword evidence="6" id="KW-1185">Reference proteome</keyword>
<dbReference type="SUPFAM" id="SSF53597">
    <property type="entry name" value="Dihydrofolate reductase-like"/>
    <property type="match status" value="1"/>
</dbReference>
<comment type="caution">
    <text evidence="5">The sequence shown here is derived from an EMBL/GenBank/DDBJ whole genome shotgun (WGS) entry which is preliminary data.</text>
</comment>
<dbReference type="Gene3D" id="3.40.430.10">
    <property type="entry name" value="Dihydrofolate Reductase, subunit A"/>
    <property type="match status" value="1"/>
</dbReference>
<gene>
    <name evidence="5" type="ORF">BKA10_000298</name>
</gene>
<accession>A0AA40SLU1</accession>
<proteinExistence type="predicted"/>
<dbReference type="InterPro" id="IPR002734">
    <property type="entry name" value="RibDG_C"/>
</dbReference>
<evidence type="ECO:0000256" key="3">
    <source>
        <dbReference type="ARBA" id="ARBA00023002"/>
    </source>
</evidence>
<evidence type="ECO:0000259" key="4">
    <source>
        <dbReference type="Pfam" id="PF01872"/>
    </source>
</evidence>
<dbReference type="Pfam" id="PF01872">
    <property type="entry name" value="RibD_C"/>
    <property type="match status" value="1"/>
</dbReference>
<feature type="domain" description="Bacterial bifunctional deaminase-reductase C-terminal" evidence="4">
    <location>
        <begin position="20"/>
        <end position="230"/>
    </location>
</feature>
<organism evidence="5 6">
    <name type="scientific">Microbacterium invictum</name>
    <dbReference type="NCBI Taxonomy" id="515415"/>
    <lineage>
        <taxon>Bacteria</taxon>
        <taxon>Bacillati</taxon>
        <taxon>Actinomycetota</taxon>
        <taxon>Actinomycetes</taxon>
        <taxon>Micrococcales</taxon>
        <taxon>Microbacteriaceae</taxon>
        <taxon>Microbacterium</taxon>
    </lineage>
</organism>
<dbReference type="Proteomes" id="UP000549113">
    <property type="component" value="Unassembled WGS sequence"/>
</dbReference>
<comment type="pathway">
    <text evidence="1">Cofactor biosynthesis; riboflavin biosynthesis.</text>
</comment>
<dbReference type="PANTHER" id="PTHR38011:SF7">
    <property type="entry name" value="2,5-DIAMINO-6-RIBOSYLAMINO-4(3H)-PYRIMIDINONE 5'-PHOSPHATE REDUCTASE"/>
    <property type="match status" value="1"/>
</dbReference>
<evidence type="ECO:0000256" key="1">
    <source>
        <dbReference type="ARBA" id="ARBA00005104"/>
    </source>
</evidence>